<feature type="signal peptide" evidence="6">
    <location>
        <begin position="1"/>
        <end position="17"/>
    </location>
</feature>
<dbReference type="InterPro" id="IPR025887">
    <property type="entry name" value="Glyco_hydro_31_N_dom"/>
</dbReference>
<comment type="catalytic activity">
    <reaction evidence="1">
        <text>Hydrolysis of terminal, non-reducing (1-&gt;4)-linked alpha-D-glucose residues with release of alpha-D-glucose.</text>
        <dbReference type="EC" id="3.2.1.20"/>
    </reaction>
</comment>
<comment type="caution">
    <text evidence="10">The sequence shown here is derived from an EMBL/GenBank/DDBJ whole genome shotgun (WGS) entry which is preliminary data.</text>
</comment>
<dbReference type="Pfam" id="PF21365">
    <property type="entry name" value="Glyco_hydro_31_3rd"/>
    <property type="match status" value="1"/>
</dbReference>
<dbReference type="CDD" id="cd14752">
    <property type="entry name" value="GH31_N"/>
    <property type="match status" value="1"/>
</dbReference>
<dbReference type="Gene3D" id="2.60.40.1760">
    <property type="entry name" value="glycosyl hydrolase (family 31)"/>
    <property type="match status" value="1"/>
</dbReference>
<evidence type="ECO:0000256" key="3">
    <source>
        <dbReference type="ARBA" id="ARBA00012741"/>
    </source>
</evidence>
<dbReference type="InterPro" id="IPR048395">
    <property type="entry name" value="Glyco_hydro_31_C"/>
</dbReference>
<evidence type="ECO:0000313" key="11">
    <source>
        <dbReference type="Proteomes" id="UP001295740"/>
    </source>
</evidence>
<comment type="similarity">
    <text evidence="2 4">Belongs to the glycosyl hydrolase 31 family.</text>
</comment>
<dbReference type="InterPro" id="IPR013780">
    <property type="entry name" value="Glyco_hydro_b"/>
</dbReference>
<dbReference type="SUPFAM" id="SSF51445">
    <property type="entry name" value="(Trans)glycosidases"/>
    <property type="match status" value="1"/>
</dbReference>
<feature type="chain" id="PRO_5042590586" description="alpha-glucosidase" evidence="6">
    <location>
        <begin position="18"/>
        <end position="874"/>
    </location>
</feature>
<dbReference type="InterPro" id="IPR017853">
    <property type="entry name" value="GH"/>
</dbReference>
<keyword evidence="4" id="KW-0326">Glycosidase</keyword>
<evidence type="ECO:0000256" key="6">
    <source>
        <dbReference type="SAM" id="SignalP"/>
    </source>
</evidence>
<feature type="domain" description="Glycosyl hydrolase family 31 C-terminal" evidence="9">
    <location>
        <begin position="682"/>
        <end position="770"/>
    </location>
</feature>
<evidence type="ECO:0000259" key="9">
    <source>
        <dbReference type="Pfam" id="PF21365"/>
    </source>
</evidence>
<proteinExistence type="inferred from homology"/>
<dbReference type="Pfam" id="PF13802">
    <property type="entry name" value="Gal_mutarotas_2"/>
    <property type="match status" value="1"/>
</dbReference>
<keyword evidence="4" id="KW-0378">Hydrolase</keyword>
<dbReference type="SUPFAM" id="SSF51011">
    <property type="entry name" value="Glycosyl hydrolase domain"/>
    <property type="match status" value="1"/>
</dbReference>
<feature type="region of interest" description="Disordered" evidence="5">
    <location>
        <begin position="438"/>
        <end position="471"/>
    </location>
</feature>
<dbReference type="PANTHER" id="PTHR22762:SF95">
    <property type="entry name" value="ALPHA_BETA-GLUCOSIDASE AGDC-RELATED"/>
    <property type="match status" value="1"/>
</dbReference>
<evidence type="ECO:0000256" key="5">
    <source>
        <dbReference type="SAM" id="MobiDB-lite"/>
    </source>
</evidence>
<dbReference type="Proteomes" id="UP001295740">
    <property type="component" value="Unassembled WGS sequence"/>
</dbReference>
<dbReference type="Gene3D" id="2.60.40.1180">
    <property type="entry name" value="Golgi alpha-mannosidase II"/>
    <property type="match status" value="2"/>
</dbReference>
<evidence type="ECO:0000256" key="2">
    <source>
        <dbReference type="ARBA" id="ARBA00007806"/>
    </source>
</evidence>
<name>A0AAI8YDS9_9PEZI</name>
<dbReference type="SUPFAM" id="SSF74650">
    <property type="entry name" value="Galactose mutarotase-like"/>
    <property type="match status" value="1"/>
</dbReference>
<dbReference type="PANTHER" id="PTHR22762">
    <property type="entry name" value="ALPHA-GLUCOSIDASE"/>
    <property type="match status" value="1"/>
</dbReference>
<reference evidence="10" key="1">
    <citation type="submission" date="2023-10" db="EMBL/GenBank/DDBJ databases">
        <authorList>
            <person name="Hackl T."/>
        </authorList>
    </citation>
    <scope>NUCLEOTIDE SEQUENCE</scope>
</reference>
<evidence type="ECO:0000259" key="8">
    <source>
        <dbReference type="Pfam" id="PF13802"/>
    </source>
</evidence>
<organism evidence="10 11">
    <name type="scientific">Anthostomella pinea</name>
    <dbReference type="NCBI Taxonomy" id="933095"/>
    <lineage>
        <taxon>Eukaryota</taxon>
        <taxon>Fungi</taxon>
        <taxon>Dikarya</taxon>
        <taxon>Ascomycota</taxon>
        <taxon>Pezizomycotina</taxon>
        <taxon>Sordariomycetes</taxon>
        <taxon>Xylariomycetidae</taxon>
        <taxon>Xylariales</taxon>
        <taxon>Xylariaceae</taxon>
        <taxon>Anthostomella</taxon>
    </lineage>
</organism>
<dbReference type="GO" id="GO:0004558">
    <property type="term" value="F:alpha-1,4-glucosidase activity"/>
    <property type="evidence" value="ECO:0007669"/>
    <property type="project" value="UniProtKB-EC"/>
</dbReference>
<dbReference type="CDD" id="cd06602">
    <property type="entry name" value="GH31_MGAM_SI_GAA"/>
    <property type="match status" value="1"/>
</dbReference>
<dbReference type="Gene3D" id="3.20.20.80">
    <property type="entry name" value="Glycosidases"/>
    <property type="match status" value="1"/>
</dbReference>
<dbReference type="GO" id="GO:0005975">
    <property type="term" value="P:carbohydrate metabolic process"/>
    <property type="evidence" value="ECO:0007669"/>
    <property type="project" value="InterPro"/>
</dbReference>
<evidence type="ECO:0000259" key="7">
    <source>
        <dbReference type="Pfam" id="PF01055"/>
    </source>
</evidence>
<accession>A0AAI8YDS9</accession>
<evidence type="ECO:0000256" key="4">
    <source>
        <dbReference type="RuleBase" id="RU361185"/>
    </source>
</evidence>
<feature type="domain" description="Glycoside hydrolase family 31 TIM barrel" evidence="7">
    <location>
        <begin position="263"/>
        <end position="674"/>
    </location>
</feature>
<dbReference type="EMBL" id="CAUWAG010000003">
    <property type="protein sequence ID" value="CAJ2500898.1"/>
    <property type="molecule type" value="Genomic_DNA"/>
</dbReference>
<keyword evidence="6" id="KW-0732">Signal</keyword>
<feature type="domain" description="Glycoside hydrolase family 31 N-terminal" evidence="8">
    <location>
        <begin position="94"/>
        <end position="217"/>
    </location>
</feature>
<dbReference type="InterPro" id="IPR000322">
    <property type="entry name" value="Glyco_hydro_31_TIM"/>
</dbReference>
<dbReference type="Pfam" id="PF01055">
    <property type="entry name" value="Glyco_hydro_31_2nd"/>
    <property type="match status" value="1"/>
</dbReference>
<protein>
    <recommendedName>
        <fullName evidence="3">alpha-glucosidase</fullName>
        <ecNumber evidence="3">3.2.1.20</ecNumber>
    </recommendedName>
</protein>
<gene>
    <name evidence="10" type="ORF">KHLLAP_LOCUS1366</name>
</gene>
<dbReference type="GO" id="GO:0030246">
    <property type="term" value="F:carbohydrate binding"/>
    <property type="evidence" value="ECO:0007669"/>
    <property type="project" value="InterPro"/>
</dbReference>
<dbReference type="AlphaFoldDB" id="A0AAI8YDS9"/>
<evidence type="ECO:0000313" key="10">
    <source>
        <dbReference type="EMBL" id="CAJ2500898.1"/>
    </source>
</evidence>
<sequence>MKFQGVTVLAIAARTLAASVADCPGYTASNVVDGNGTITAELTLSGTACDIYGTDLADLKLLVEYQTESRLHVKIYDAGLDVYQVQEAVLPRPSSQDVLSSDAAIQFSLIEEPFSFSISRTSSGEVLFNTNGSQLVFESQYLYLKTQLPDDPNIYGLGEHSDSFRLPTNDYQRVLWNSESPLIPRLSNLYGSHPNYLDHRGEAGSHGVFLLNSNGMNINIKQTESGDQFLEYNAIGGILDFYFLAGPTPSDVSKQYAEVVGLPAMMPYWTFGFHQCKYGYWDVNYAAEVVGNYSTANIPLETLWGDIDYMNLRQDFTTDPERFPLHKMRELVDTLHQRDQHYIMMLDPGIHRVENYSSYTRGSEAGAFLQADDGSGYRGVQWAGEVVWPDWLSVNAQDWWTNELAMFFDPETGIDIDGAWNDMNEGSNFCGDVTCDPAQAAIDGNDPPQPTNAPRNNTGRPIPGFPVDFQPASSQQSRLIQARPDSGGAMKGLSGRDLFTPAYHINNHRGELSDYTLWTNITNSDGTSQYDTHNLYGTTMLSSTRKALLSRRPGIRPFVLTRSTFAGAGAKAAHWFGDNASTWDDYRASIAQLLAFATVHQMPMVGSDVCGFNSPAEEHMCARWALLGAFMPFYRNHADISAPPQEFYLWESVSEAARKGIEARYRLMDYIYTAMYRASATGSPIVNPLFFVYPNDTSTFGIDMQWFYGDAVLVSPVVENNATSVTFYLPNDIFYDFWTLEPVRGEAANVTVEDVDWTDIPVHIRGGTVLPMRTESANTTTLLRQNNFTLVVAPGVDGSAAGSLYLDDGESLDVAGAYSDISFAWDGTTFTADGTFDYGTNAAVESVTVLGWDEPVTRDGPWGLDGPFEFTLSS</sequence>
<dbReference type="EC" id="3.2.1.20" evidence="3"/>
<keyword evidence="11" id="KW-1185">Reference proteome</keyword>
<dbReference type="InterPro" id="IPR011013">
    <property type="entry name" value="Gal_mutarotase_sf_dom"/>
</dbReference>
<evidence type="ECO:0000256" key="1">
    <source>
        <dbReference type="ARBA" id="ARBA00001657"/>
    </source>
</evidence>